<dbReference type="GO" id="GO:1990351">
    <property type="term" value="C:transporter complex"/>
    <property type="evidence" value="ECO:0007669"/>
    <property type="project" value="TreeGrafter"/>
</dbReference>
<evidence type="ECO:0000313" key="5">
    <source>
        <dbReference type="Proteomes" id="UP000183107"/>
    </source>
</evidence>
<dbReference type="HAMAP" id="MF_01411">
    <property type="entry name" value="LPS_assembly_LptD"/>
    <property type="match status" value="1"/>
</dbReference>
<feature type="region of interest" description="Disordered" evidence="2">
    <location>
        <begin position="1"/>
        <end position="214"/>
    </location>
</feature>
<keyword evidence="1" id="KW-0472">Membrane</keyword>
<dbReference type="PANTHER" id="PTHR30189:SF1">
    <property type="entry name" value="LPS-ASSEMBLY PROTEIN LPTD"/>
    <property type="match status" value="1"/>
</dbReference>
<gene>
    <name evidence="1" type="primary">lptD</name>
    <name evidence="4" type="ORF">SAMN05216386_1352</name>
</gene>
<protein>
    <recommendedName>
        <fullName evidence="1">LPS-assembly protein LptD</fullName>
    </recommendedName>
</protein>
<proteinExistence type="inferred from homology"/>
<dbReference type="GO" id="GO:0043165">
    <property type="term" value="P:Gram-negative-bacterium-type cell outer membrane assembly"/>
    <property type="evidence" value="ECO:0007669"/>
    <property type="project" value="UniProtKB-UniRule"/>
</dbReference>
<dbReference type="Proteomes" id="UP000183107">
    <property type="component" value="Unassembled WGS sequence"/>
</dbReference>
<keyword evidence="5" id="KW-1185">Reference proteome</keyword>
<dbReference type="PANTHER" id="PTHR30189">
    <property type="entry name" value="LPS-ASSEMBLY PROTEIN"/>
    <property type="match status" value="1"/>
</dbReference>
<dbReference type="InterPro" id="IPR050218">
    <property type="entry name" value="LptD"/>
</dbReference>
<sequence length="911" mass="101093">MVPRGQAEINGDKPVLIDNERIQGHHEYEAGAEGEAELRRRHVISADPAKSGQKTEGTAENNVSPERARGTPEAPEAPGTAGTGSQQNYTRSPALKSEPTPAGSPTEAENRENRPAAGGAERLTGHAVQEDEITLRGSQRGGVASQVSKRADKGATPGAGIETEGDKPTFAEAERIRGHLEQGVDEKLRLGGQGEPETEIRVATPGEDTGPPKTRPIFVTAERLQGHTDKEVEAIGRAELSNGEQFISADRLKYYQDTDDAEAEGSVRVEQRGDILEGSKLKFNLLSKTGELSEPRYRLKDASSRGYADSLLLEGENQYRLKQATYTTCPAGDDDWYLQVADLKLNDEEKEGTARRVKLTFKDVPILYTPWMNFSYSGKRKSGLLAPTYGTSVRTGLELTLPFYWNIAPNYDATFSARTMSKRGVALNNEVRYLGKNSSSNLLVDVLPYDMDTKESRWRTTFAHNHNLGNGFSTRLDYNRVSDDAYFRDLGNSLNLTSRTNLLQQGLLSYNRGLGDDGTLNVTSLVQSFQTIQDPLASIVVPYKRLPQVAFIANKPDVFGAELNLIGSWTNFSHPTRINGNRAVIFPSISYPLRNAFGYITPKVGIHHTRYDLDANAATPEENPERTLPIVSMDSGVAFDREIELRGERFTQTLEPRLFYVYVPFREQGHLPNFDSAKTDFSFAQMLTENRFSGSDRINDANQVSFALTSRLIEPGTGKERLRVAVGQQLSFINRRISLDAPETINRRPDFVAAVTGFITPTISTDSSVQFDQTRFMADVVRSGLSYRPEPGRVVNFGYRFTRDVLHQVDASSQWRFSERWQTVARLNYSLQDQRILEGLAGLEYNACCWSLRFVVQHLTLATQRTTTAAFLQLELNGLMQIGSNPLTVLQRSIPGYTRTGSQGSGFIEGP</sequence>
<dbReference type="EMBL" id="FOVJ01000002">
    <property type="protein sequence ID" value="SFN61003.1"/>
    <property type="molecule type" value="Genomic_DNA"/>
</dbReference>
<comment type="similarity">
    <text evidence="1">Belongs to the LptD family.</text>
</comment>
<dbReference type="GO" id="GO:0009279">
    <property type="term" value="C:cell outer membrane"/>
    <property type="evidence" value="ECO:0007669"/>
    <property type="project" value="UniProtKB-SubCell"/>
</dbReference>
<evidence type="ECO:0000259" key="3">
    <source>
        <dbReference type="Pfam" id="PF04453"/>
    </source>
</evidence>
<comment type="subunit">
    <text evidence="1">Component of the lipopolysaccharide transport and assembly complex. Interacts with LptE and LptA.</text>
</comment>
<reference evidence="5" key="1">
    <citation type="submission" date="2016-10" db="EMBL/GenBank/DDBJ databases">
        <authorList>
            <person name="Varghese N."/>
        </authorList>
    </citation>
    <scope>NUCLEOTIDE SEQUENCE [LARGE SCALE GENOMIC DNA]</scope>
    <source>
        <strain evidence="5">Nsp8</strain>
    </source>
</reference>
<comment type="subcellular location">
    <subcellularLocation>
        <location evidence="1">Cell outer membrane</location>
    </subcellularLocation>
</comment>
<dbReference type="Gene3D" id="2.60.450.10">
    <property type="entry name" value="Lipopolysaccharide (LPS) transport protein A like domain"/>
    <property type="match status" value="1"/>
</dbReference>
<feature type="compositionally biased region" description="Basic and acidic residues" evidence="2">
    <location>
        <begin position="164"/>
        <end position="189"/>
    </location>
</feature>
<feature type="compositionally biased region" description="Basic and acidic residues" evidence="2">
    <location>
        <begin position="18"/>
        <end position="29"/>
    </location>
</feature>
<name>A0A1I5AEY9_9PROT</name>
<dbReference type="Pfam" id="PF04453">
    <property type="entry name" value="LptD"/>
    <property type="match status" value="1"/>
</dbReference>
<organism evidence="4 5">
    <name type="scientific">Nitrosospira briensis</name>
    <dbReference type="NCBI Taxonomy" id="35799"/>
    <lineage>
        <taxon>Bacteria</taxon>
        <taxon>Pseudomonadati</taxon>
        <taxon>Pseudomonadota</taxon>
        <taxon>Betaproteobacteria</taxon>
        <taxon>Nitrosomonadales</taxon>
        <taxon>Nitrosomonadaceae</taxon>
        <taxon>Nitrosospira</taxon>
    </lineage>
</organism>
<dbReference type="AlphaFoldDB" id="A0A1I5AEY9"/>
<evidence type="ECO:0000256" key="1">
    <source>
        <dbReference type="HAMAP-Rule" id="MF_01411"/>
    </source>
</evidence>
<comment type="function">
    <text evidence="1">Together with LptE, is involved in the assembly of lipopolysaccharide (LPS) at the surface of the outer membrane.</text>
</comment>
<dbReference type="InterPro" id="IPR007543">
    <property type="entry name" value="LptD_C"/>
</dbReference>
<dbReference type="GO" id="GO:0015920">
    <property type="term" value="P:lipopolysaccharide transport"/>
    <property type="evidence" value="ECO:0007669"/>
    <property type="project" value="InterPro"/>
</dbReference>
<comment type="caution">
    <text evidence="1">Lacks conserved residue(s) required for the propagation of feature annotation.</text>
</comment>
<keyword evidence="1" id="KW-0998">Cell outer membrane</keyword>
<evidence type="ECO:0000256" key="2">
    <source>
        <dbReference type="SAM" id="MobiDB-lite"/>
    </source>
</evidence>
<dbReference type="InterPro" id="IPR020889">
    <property type="entry name" value="LipoPS_assembly_LptD"/>
</dbReference>
<accession>A0A1I5AEY9</accession>
<feature type="compositionally biased region" description="Polar residues" evidence="2">
    <location>
        <begin position="52"/>
        <end position="64"/>
    </location>
</feature>
<evidence type="ECO:0000313" key="4">
    <source>
        <dbReference type="EMBL" id="SFN61003.1"/>
    </source>
</evidence>
<feature type="domain" description="LptD C-terminal" evidence="3">
    <location>
        <begin position="456"/>
        <end position="821"/>
    </location>
</feature>
<keyword evidence="1" id="KW-0732">Signal</keyword>